<name>A0AAW1X0W1_RUBAR</name>
<proteinExistence type="predicted"/>
<evidence type="ECO:0000313" key="1">
    <source>
        <dbReference type="EMBL" id="KAK9929965.1"/>
    </source>
</evidence>
<reference evidence="1 2" key="1">
    <citation type="journal article" date="2023" name="G3 (Bethesda)">
        <title>A chromosome-length genome assembly and annotation of blackberry (Rubus argutus, cv. 'Hillquist').</title>
        <authorList>
            <person name="Bruna T."/>
            <person name="Aryal R."/>
            <person name="Dudchenko O."/>
            <person name="Sargent D.J."/>
            <person name="Mead D."/>
            <person name="Buti M."/>
            <person name="Cavallini A."/>
            <person name="Hytonen T."/>
            <person name="Andres J."/>
            <person name="Pham M."/>
            <person name="Weisz D."/>
            <person name="Mascagni F."/>
            <person name="Usai G."/>
            <person name="Natali L."/>
            <person name="Bassil N."/>
            <person name="Fernandez G.E."/>
            <person name="Lomsadze A."/>
            <person name="Armour M."/>
            <person name="Olukolu B."/>
            <person name="Poorten T."/>
            <person name="Britton C."/>
            <person name="Davik J."/>
            <person name="Ashrafi H."/>
            <person name="Aiden E.L."/>
            <person name="Borodovsky M."/>
            <person name="Worthington M."/>
        </authorList>
    </citation>
    <scope>NUCLEOTIDE SEQUENCE [LARGE SCALE GENOMIC DNA]</scope>
    <source>
        <strain evidence="1">PI 553951</strain>
    </source>
</reference>
<accession>A0AAW1X0W1</accession>
<dbReference type="AlphaFoldDB" id="A0AAW1X0W1"/>
<organism evidence="1 2">
    <name type="scientific">Rubus argutus</name>
    <name type="common">Southern blackberry</name>
    <dbReference type="NCBI Taxonomy" id="59490"/>
    <lineage>
        <taxon>Eukaryota</taxon>
        <taxon>Viridiplantae</taxon>
        <taxon>Streptophyta</taxon>
        <taxon>Embryophyta</taxon>
        <taxon>Tracheophyta</taxon>
        <taxon>Spermatophyta</taxon>
        <taxon>Magnoliopsida</taxon>
        <taxon>eudicotyledons</taxon>
        <taxon>Gunneridae</taxon>
        <taxon>Pentapetalae</taxon>
        <taxon>rosids</taxon>
        <taxon>fabids</taxon>
        <taxon>Rosales</taxon>
        <taxon>Rosaceae</taxon>
        <taxon>Rosoideae</taxon>
        <taxon>Rosoideae incertae sedis</taxon>
        <taxon>Rubus</taxon>
    </lineage>
</organism>
<evidence type="ECO:0000313" key="2">
    <source>
        <dbReference type="Proteomes" id="UP001457282"/>
    </source>
</evidence>
<keyword evidence="2" id="KW-1185">Reference proteome</keyword>
<dbReference type="EMBL" id="JBEDUW010000005">
    <property type="protein sequence ID" value="KAK9929965.1"/>
    <property type="molecule type" value="Genomic_DNA"/>
</dbReference>
<comment type="caution">
    <text evidence="1">The sequence shown here is derived from an EMBL/GenBank/DDBJ whole genome shotgun (WGS) entry which is preliminary data.</text>
</comment>
<sequence>MEEVVAKNSTSQLTTLPDSITLTAKIILEILFQESPQQISPALAATGIVPTPDVVIEVLNLSYDYPFSAVKFFRRAREEREGGDLCFVFLNLDQSGPYIKSDSST</sequence>
<protein>
    <submittedName>
        <fullName evidence="1">Uncharacterized protein</fullName>
    </submittedName>
</protein>
<dbReference type="Proteomes" id="UP001457282">
    <property type="component" value="Unassembled WGS sequence"/>
</dbReference>
<gene>
    <name evidence="1" type="ORF">M0R45_027030</name>
</gene>